<evidence type="ECO:0000256" key="4">
    <source>
        <dbReference type="ARBA" id="ARBA00022989"/>
    </source>
</evidence>
<dbReference type="AlphaFoldDB" id="A0A914BRJ1"/>
<comment type="subcellular location">
    <subcellularLocation>
        <location evidence="1 6">Membrane</location>
        <topology evidence="1 6">Multi-pass membrane protein</topology>
    </subcellularLocation>
</comment>
<organism evidence="7 8">
    <name type="scientific">Patiria miniata</name>
    <name type="common">Bat star</name>
    <name type="synonym">Asterina miniata</name>
    <dbReference type="NCBI Taxonomy" id="46514"/>
    <lineage>
        <taxon>Eukaryota</taxon>
        <taxon>Metazoa</taxon>
        <taxon>Echinodermata</taxon>
        <taxon>Eleutherozoa</taxon>
        <taxon>Asterozoa</taxon>
        <taxon>Asteroidea</taxon>
        <taxon>Valvatacea</taxon>
        <taxon>Valvatida</taxon>
        <taxon>Asterinidae</taxon>
        <taxon>Patiria</taxon>
    </lineage>
</organism>
<dbReference type="PANTHER" id="PTHR19282:SF519">
    <property type="entry name" value="TETRASPANIN"/>
    <property type="match status" value="1"/>
</dbReference>
<dbReference type="EnsemblMetazoa" id="XM_038222990.1">
    <property type="protein sequence ID" value="XP_038078918.1"/>
    <property type="gene ID" value="LOC119746180"/>
</dbReference>
<feature type="transmembrane region" description="Helical" evidence="6">
    <location>
        <begin position="12"/>
        <end position="33"/>
    </location>
</feature>
<evidence type="ECO:0000256" key="2">
    <source>
        <dbReference type="ARBA" id="ARBA00006840"/>
    </source>
</evidence>
<sequence length="237" mass="25364">MGARDCAKCFLFVFNLLFFIAGVAVLAVGAYLYSREGPFATLLPSFPFLNVTTLTMVVGCIIMAVSFLGCCGAIKESECMLAAYFIIMVGILTAEMIAGGLGFANRKEVEAFIEQDMSHNGLPLYGKAGQHGLTSAWDRLQTSLSCCGVNNSADWSRFHPSMSQPGETPDSCCVDHLFTGCGREAVVSKWQKGCKDALIADIRSHVGYVAGILIGVGVFQVLGIVLSFILCCSIRKG</sequence>
<keyword evidence="3 6" id="KW-0812">Transmembrane</keyword>
<evidence type="ECO:0000256" key="1">
    <source>
        <dbReference type="ARBA" id="ARBA00004141"/>
    </source>
</evidence>
<dbReference type="Pfam" id="PF00335">
    <property type="entry name" value="Tetraspanin"/>
    <property type="match status" value="1"/>
</dbReference>
<feature type="transmembrane region" description="Helical" evidence="6">
    <location>
        <begin position="53"/>
        <end position="74"/>
    </location>
</feature>
<proteinExistence type="inferred from homology"/>
<keyword evidence="5 6" id="KW-0472">Membrane</keyword>
<evidence type="ECO:0000256" key="6">
    <source>
        <dbReference type="RuleBase" id="RU361218"/>
    </source>
</evidence>
<dbReference type="InterPro" id="IPR000301">
    <property type="entry name" value="Tetraspanin_animals"/>
</dbReference>
<comment type="similarity">
    <text evidence="2 6">Belongs to the tetraspanin (TM4SF) family.</text>
</comment>
<dbReference type="InterPro" id="IPR018503">
    <property type="entry name" value="Tetraspanin_CS"/>
</dbReference>
<dbReference type="PANTHER" id="PTHR19282">
    <property type="entry name" value="TETRASPANIN"/>
    <property type="match status" value="1"/>
</dbReference>
<dbReference type="GO" id="GO:0005886">
    <property type="term" value="C:plasma membrane"/>
    <property type="evidence" value="ECO:0007669"/>
    <property type="project" value="TreeGrafter"/>
</dbReference>
<keyword evidence="4 6" id="KW-1133">Transmembrane helix</keyword>
<evidence type="ECO:0000313" key="7">
    <source>
        <dbReference type="EnsemblMetazoa" id="XP_038078918.1"/>
    </source>
</evidence>
<dbReference type="GeneID" id="119746180"/>
<dbReference type="InterPro" id="IPR008952">
    <property type="entry name" value="Tetraspanin_EC2_sf"/>
</dbReference>
<protein>
    <recommendedName>
        <fullName evidence="6">Tetraspanin</fullName>
    </recommendedName>
</protein>
<evidence type="ECO:0000313" key="8">
    <source>
        <dbReference type="Proteomes" id="UP000887568"/>
    </source>
</evidence>
<name>A0A914BRJ1_PATMI</name>
<dbReference type="InterPro" id="IPR018499">
    <property type="entry name" value="Tetraspanin/Peripherin"/>
</dbReference>
<evidence type="ECO:0000256" key="3">
    <source>
        <dbReference type="ARBA" id="ARBA00022692"/>
    </source>
</evidence>
<keyword evidence="8" id="KW-1185">Reference proteome</keyword>
<dbReference type="PRINTS" id="PR00259">
    <property type="entry name" value="TMFOUR"/>
</dbReference>
<feature type="transmembrane region" description="Helical" evidence="6">
    <location>
        <begin position="208"/>
        <end position="232"/>
    </location>
</feature>
<dbReference type="Proteomes" id="UP000887568">
    <property type="component" value="Unplaced"/>
</dbReference>
<dbReference type="Gene3D" id="1.10.1450.10">
    <property type="entry name" value="Tetraspanin"/>
    <property type="match status" value="1"/>
</dbReference>
<evidence type="ECO:0000256" key="5">
    <source>
        <dbReference type="ARBA" id="ARBA00023136"/>
    </source>
</evidence>
<reference evidence="7" key="1">
    <citation type="submission" date="2022-11" db="UniProtKB">
        <authorList>
            <consortium name="EnsemblMetazoa"/>
        </authorList>
    </citation>
    <scope>IDENTIFICATION</scope>
</reference>
<feature type="transmembrane region" description="Helical" evidence="6">
    <location>
        <begin position="81"/>
        <end position="104"/>
    </location>
</feature>
<dbReference type="PIRSF" id="PIRSF002419">
    <property type="entry name" value="Tetraspanin"/>
    <property type="match status" value="1"/>
</dbReference>
<accession>A0A914BRJ1</accession>
<dbReference type="OMA" id="IKESECM"/>
<dbReference type="OrthoDB" id="10033535at2759"/>
<dbReference type="SUPFAM" id="SSF48652">
    <property type="entry name" value="Tetraspanin"/>
    <property type="match status" value="1"/>
</dbReference>
<dbReference type="PROSITE" id="PS00421">
    <property type="entry name" value="TM4_1"/>
    <property type="match status" value="1"/>
</dbReference>
<dbReference type="RefSeq" id="XP_038078918.1">
    <property type="nucleotide sequence ID" value="XM_038222990.1"/>
</dbReference>